<reference evidence="3 4" key="1">
    <citation type="submission" date="2019-08" db="EMBL/GenBank/DDBJ databases">
        <title>Bacillus genomes from the desert of Cuatro Cienegas, Coahuila.</title>
        <authorList>
            <person name="Olmedo-Alvarez G."/>
        </authorList>
    </citation>
    <scope>NUCLEOTIDE SEQUENCE [LARGE SCALE GENOMIC DNA]</scope>
    <source>
        <strain evidence="3 4">CH446_14T</strain>
    </source>
</reference>
<comment type="caution">
    <text evidence="3">The sequence shown here is derived from an EMBL/GenBank/DDBJ whole genome shotgun (WGS) entry which is preliminary data.</text>
</comment>
<accession>A0A5D4RKF0</accession>
<proteinExistence type="predicted"/>
<dbReference type="EMBL" id="VTER01000003">
    <property type="protein sequence ID" value="TYS50326.1"/>
    <property type="molecule type" value="Genomic_DNA"/>
</dbReference>
<dbReference type="InterPro" id="IPR001119">
    <property type="entry name" value="SLH_dom"/>
</dbReference>
<evidence type="ECO:0000313" key="4">
    <source>
        <dbReference type="Proteomes" id="UP000322139"/>
    </source>
</evidence>
<evidence type="ECO:0000313" key="3">
    <source>
        <dbReference type="EMBL" id="TYS50326.1"/>
    </source>
</evidence>
<feature type="domain" description="SLH" evidence="2">
    <location>
        <begin position="153"/>
        <end position="216"/>
    </location>
</feature>
<gene>
    <name evidence="3" type="ORF">FZD51_07220</name>
</gene>
<feature type="domain" description="SLH" evidence="2">
    <location>
        <begin position="35"/>
        <end position="97"/>
    </location>
</feature>
<organism evidence="3 4">
    <name type="scientific">Bacillus infantis</name>
    <dbReference type="NCBI Taxonomy" id="324767"/>
    <lineage>
        <taxon>Bacteria</taxon>
        <taxon>Bacillati</taxon>
        <taxon>Bacillota</taxon>
        <taxon>Bacilli</taxon>
        <taxon>Bacillales</taxon>
        <taxon>Bacillaceae</taxon>
        <taxon>Bacillus</taxon>
    </lineage>
</organism>
<dbReference type="PANTHER" id="PTHR43308:SF5">
    <property type="entry name" value="S-LAYER PROTEIN _ PEPTIDOGLYCAN ENDO-BETA-N-ACETYLGLUCOSAMINIDASE"/>
    <property type="match status" value="1"/>
</dbReference>
<sequence length="568" mass="64093">MEAMVIRGITMKKLSIYSSSILMLLLVFLSPALVKANEFSDVSRYHWAYQDIKFLSDKEVIKGHLGKFSPSASITRNDAAIMLVRAMNLEAPAEPQVIPADMNPSTRGYNEVLAVLDKGMFSLTDNKFDPSKPLTRKDMAMALAVGFEYIGSGKSSFKDLPPHDPYYPFVDAIAEYKVTTGYGDGTFKPDLTVDRLQFAVFLSRIYTKPLEYNVKASGEVKHTVRSAEEAINLAMQYPDGTVHPADNTLQSFSDHTGLLSETGIRNGVLIYNGAEQNTDFTANYFKPYLTPGGTNQTLFDTFIILGRSYPGGELGSSKNYANYSDFQWYIDQTFSENGVLEALNASSAQLQKKANVYLAIPYPKLLEDIIGLDGEVLKNTPDEREKMAAWYMEAVEAVWEERGFSNLTFKGYYWMSETMGYPQDGPLVEQISARIHQKDKFLIYSPHALSTNFERWETYGFDGAFLQPNAFRLKLTDADQRLHRAFLNAQIYGSGINIEIDQYGPHQIEAGLVNFKKYIEMSHRYGLPGQSLIFYQGIGMVDRMIQYGTPYYMEAYEQLKSLSYSVMQ</sequence>
<dbReference type="Pfam" id="PF00395">
    <property type="entry name" value="SLH"/>
    <property type="match status" value="3"/>
</dbReference>
<keyword evidence="1" id="KW-0732">Signal</keyword>
<dbReference type="Proteomes" id="UP000322139">
    <property type="component" value="Unassembled WGS sequence"/>
</dbReference>
<dbReference type="PROSITE" id="PS51272">
    <property type="entry name" value="SLH"/>
    <property type="match status" value="2"/>
</dbReference>
<dbReference type="PANTHER" id="PTHR43308">
    <property type="entry name" value="OUTER MEMBRANE PROTEIN ALPHA-RELATED"/>
    <property type="match status" value="1"/>
</dbReference>
<dbReference type="Pfam" id="PF16147">
    <property type="entry name" value="DUF4855"/>
    <property type="match status" value="1"/>
</dbReference>
<dbReference type="AlphaFoldDB" id="A0A5D4RKF0"/>
<dbReference type="InterPro" id="IPR032329">
    <property type="entry name" value="DUF4855"/>
</dbReference>
<name>A0A5D4RKF0_9BACI</name>
<evidence type="ECO:0000256" key="1">
    <source>
        <dbReference type="ARBA" id="ARBA00022729"/>
    </source>
</evidence>
<evidence type="ECO:0000259" key="2">
    <source>
        <dbReference type="PROSITE" id="PS51272"/>
    </source>
</evidence>
<protein>
    <submittedName>
        <fullName evidence="3">DUF4855 domain-containing protein</fullName>
    </submittedName>
</protein>
<dbReference type="InterPro" id="IPR051465">
    <property type="entry name" value="Cell_Envelope_Struct_Comp"/>
</dbReference>